<dbReference type="EMBL" id="KQ086015">
    <property type="protein sequence ID" value="KLO10863.1"/>
    <property type="molecule type" value="Genomic_DNA"/>
</dbReference>
<sequence>MAQPPAPQFHRERVPAKVFSPTLAQGYRSDIANAHNYETMAPIYFGPQGARLTDILLHGTNAIPGGSDEVMNTAPYGIIKFYFTWPGYPHCEQLVTYDMYTGGSRPTRAKLACAAASLFVRFMERCKMFNVLPGAEKWRLALDGLQAHNIYFMSLVNTHQDVWQVSCDVVI</sequence>
<proteinExistence type="predicted"/>
<dbReference type="InParanoid" id="A0A0H2RN34"/>
<dbReference type="Proteomes" id="UP000053477">
    <property type="component" value="Unassembled WGS sequence"/>
</dbReference>
<evidence type="ECO:0000313" key="1">
    <source>
        <dbReference type="EMBL" id="KLO10863.1"/>
    </source>
</evidence>
<protein>
    <submittedName>
        <fullName evidence="1">Uncharacterized protein</fullName>
    </submittedName>
</protein>
<dbReference type="AlphaFoldDB" id="A0A0H2RN34"/>
<evidence type="ECO:0000313" key="2">
    <source>
        <dbReference type="Proteomes" id="UP000053477"/>
    </source>
</evidence>
<keyword evidence="2" id="KW-1185">Reference proteome</keyword>
<name>A0A0H2RN34_9AGAM</name>
<gene>
    <name evidence="1" type="ORF">SCHPADRAFT_942521</name>
</gene>
<accession>A0A0H2RN34</accession>
<organism evidence="1 2">
    <name type="scientific">Schizopora paradoxa</name>
    <dbReference type="NCBI Taxonomy" id="27342"/>
    <lineage>
        <taxon>Eukaryota</taxon>
        <taxon>Fungi</taxon>
        <taxon>Dikarya</taxon>
        <taxon>Basidiomycota</taxon>
        <taxon>Agaricomycotina</taxon>
        <taxon>Agaricomycetes</taxon>
        <taxon>Hymenochaetales</taxon>
        <taxon>Schizoporaceae</taxon>
        <taxon>Schizopora</taxon>
    </lineage>
</organism>
<reference evidence="1 2" key="1">
    <citation type="submission" date="2015-04" db="EMBL/GenBank/DDBJ databases">
        <title>Complete genome sequence of Schizopora paradoxa KUC8140, a cosmopolitan wood degrader in East Asia.</title>
        <authorList>
            <consortium name="DOE Joint Genome Institute"/>
            <person name="Min B."/>
            <person name="Park H."/>
            <person name="Jang Y."/>
            <person name="Kim J.-J."/>
            <person name="Kim K.H."/>
            <person name="Pangilinan J."/>
            <person name="Lipzen A."/>
            <person name="Riley R."/>
            <person name="Grigoriev I.V."/>
            <person name="Spatafora J.W."/>
            <person name="Choi I.-G."/>
        </authorList>
    </citation>
    <scope>NUCLEOTIDE SEQUENCE [LARGE SCALE GENOMIC DNA]</scope>
    <source>
        <strain evidence="1 2">KUC8140</strain>
    </source>
</reference>